<dbReference type="RefSeq" id="XP_022649452.1">
    <property type="nucleotide sequence ID" value="XM_022793717.1"/>
</dbReference>
<dbReference type="InParanoid" id="A0A7M7JB89"/>
<dbReference type="SMART" id="SM01001">
    <property type="entry name" value="AIRC"/>
    <property type="match status" value="1"/>
</dbReference>
<keyword evidence="14" id="KW-1185">Reference proteome</keyword>
<organism evidence="13 14">
    <name type="scientific">Varroa destructor</name>
    <name type="common">Honeybee mite</name>
    <dbReference type="NCBI Taxonomy" id="109461"/>
    <lineage>
        <taxon>Eukaryota</taxon>
        <taxon>Metazoa</taxon>
        <taxon>Ecdysozoa</taxon>
        <taxon>Arthropoda</taxon>
        <taxon>Chelicerata</taxon>
        <taxon>Arachnida</taxon>
        <taxon>Acari</taxon>
        <taxon>Parasitiformes</taxon>
        <taxon>Mesostigmata</taxon>
        <taxon>Gamasina</taxon>
        <taxon>Dermanyssoidea</taxon>
        <taxon>Varroidae</taxon>
        <taxon>Varroa</taxon>
    </lineage>
</organism>
<dbReference type="Gene3D" id="3.40.50.1970">
    <property type="match status" value="1"/>
</dbReference>
<evidence type="ECO:0000256" key="8">
    <source>
        <dbReference type="ARBA" id="ARBA00022793"/>
    </source>
</evidence>
<accession>A0A7M7JB89</accession>
<comment type="similarity">
    <text evidence="4">In the N-terminal section; belongs to the SAICAR synthetase family.</text>
</comment>
<dbReference type="PANTHER" id="PTHR43599:SF3">
    <property type="entry name" value="SI:DKEY-6E2.2"/>
    <property type="match status" value="1"/>
</dbReference>
<evidence type="ECO:0000256" key="7">
    <source>
        <dbReference type="ARBA" id="ARBA00022755"/>
    </source>
</evidence>
<dbReference type="HAMAP" id="MF_02045">
    <property type="entry name" value="PurE_classII"/>
    <property type="match status" value="1"/>
</dbReference>
<evidence type="ECO:0000256" key="6">
    <source>
        <dbReference type="ARBA" id="ARBA00022741"/>
    </source>
</evidence>
<dbReference type="CDD" id="cd01416">
    <property type="entry name" value="SAICAR_synt_Ade5"/>
    <property type="match status" value="1"/>
</dbReference>
<evidence type="ECO:0000256" key="3">
    <source>
        <dbReference type="ARBA" id="ARBA00010478"/>
    </source>
</evidence>
<dbReference type="FunFam" id="3.40.50.1970:FF:000006">
    <property type="entry name" value="Probable multifunctional protein ADE2"/>
    <property type="match status" value="1"/>
</dbReference>
<dbReference type="FunCoup" id="A0A7M7JB89">
    <property type="interactions" value="1371"/>
</dbReference>
<comment type="similarity">
    <text evidence="3">In the C-terminal section; belongs to the AIR carboxylase family. Class II subfamily.</text>
</comment>
<evidence type="ECO:0000259" key="12">
    <source>
        <dbReference type="SMART" id="SM01001"/>
    </source>
</evidence>
<keyword evidence="5" id="KW-0436">Ligase</keyword>
<dbReference type="SUPFAM" id="SSF52255">
    <property type="entry name" value="N5-CAIR mutase (phosphoribosylaminoimidazole carboxylase, PurE)"/>
    <property type="match status" value="1"/>
</dbReference>
<dbReference type="UniPathway" id="UPA00074">
    <property type="reaction ID" value="UER00130"/>
</dbReference>
<proteinExistence type="inferred from homology"/>
<evidence type="ECO:0000256" key="1">
    <source>
        <dbReference type="ARBA" id="ARBA00004672"/>
    </source>
</evidence>
<dbReference type="InterPro" id="IPR028923">
    <property type="entry name" value="SAICAR_synt/ADE2_N"/>
</dbReference>
<dbReference type="Gene3D" id="3.30.470.20">
    <property type="entry name" value="ATP-grasp fold, B domain"/>
    <property type="match status" value="1"/>
</dbReference>
<dbReference type="GO" id="GO:0016831">
    <property type="term" value="F:carboxy-lyase activity"/>
    <property type="evidence" value="ECO:0007669"/>
    <property type="project" value="UniProtKB-KW"/>
</dbReference>
<comment type="pathway">
    <text evidence="1">Purine metabolism; IMP biosynthesis via de novo pathway; 5-amino-1-(5-phospho-D-ribosyl)imidazole-4-carboxamide from 5-amino-1-(5-phospho-D-ribosyl)imidazole-4-carboxylate: step 1/2.</text>
</comment>
<dbReference type="FunFam" id="3.30.200.20:FF:000183">
    <property type="entry name" value="Probable multifunctional protein ADE2"/>
    <property type="match status" value="1"/>
</dbReference>
<evidence type="ECO:0000256" key="9">
    <source>
        <dbReference type="ARBA" id="ARBA00022840"/>
    </source>
</evidence>
<dbReference type="GO" id="GO:0005829">
    <property type="term" value="C:cytosol"/>
    <property type="evidence" value="ECO:0007669"/>
    <property type="project" value="TreeGrafter"/>
</dbReference>
<dbReference type="FunFam" id="3.30.470.20:FF:000020">
    <property type="entry name" value="Probable multifunctional protein ADE2"/>
    <property type="match status" value="1"/>
</dbReference>
<dbReference type="KEGG" id="vde:111245399"/>
<dbReference type="GO" id="GO:0006189">
    <property type="term" value="P:'de novo' IMP biosynthetic process"/>
    <property type="evidence" value="ECO:0007669"/>
    <property type="project" value="UniProtKB-UniPathway"/>
</dbReference>
<evidence type="ECO:0000256" key="10">
    <source>
        <dbReference type="ARBA" id="ARBA00023239"/>
    </source>
</evidence>
<dbReference type="Pfam" id="PF01259">
    <property type="entry name" value="SAICAR_synt"/>
    <property type="match status" value="1"/>
</dbReference>
<keyword evidence="7" id="KW-0658">Purine biosynthesis</keyword>
<dbReference type="PROSITE" id="PS01057">
    <property type="entry name" value="SAICAR_SYNTHETASE_1"/>
    <property type="match status" value="1"/>
</dbReference>
<evidence type="ECO:0000256" key="4">
    <source>
        <dbReference type="ARBA" id="ARBA00011020"/>
    </source>
</evidence>
<dbReference type="OMA" id="ILAMSDH"/>
<protein>
    <recommendedName>
        <fullName evidence="12">PurE domain-containing protein</fullName>
    </recommendedName>
</protein>
<dbReference type="HAMAP" id="MF_00137">
    <property type="entry name" value="SAICAR_synth"/>
    <property type="match status" value="1"/>
</dbReference>
<reference evidence="13" key="1">
    <citation type="submission" date="2021-01" db="UniProtKB">
        <authorList>
            <consortium name="EnsemblMetazoa"/>
        </authorList>
    </citation>
    <scope>IDENTIFICATION</scope>
</reference>
<keyword evidence="9" id="KW-0067">ATP-binding</keyword>
<evidence type="ECO:0000256" key="2">
    <source>
        <dbReference type="ARBA" id="ARBA00004747"/>
    </source>
</evidence>
<dbReference type="SUPFAM" id="SSF56104">
    <property type="entry name" value="SAICAR synthase-like"/>
    <property type="match status" value="1"/>
</dbReference>
<dbReference type="GeneID" id="111245399"/>
<evidence type="ECO:0000256" key="5">
    <source>
        <dbReference type="ARBA" id="ARBA00022598"/>
    </source>
</evidence>
<dbReference type="InterPro" id="IPR000031">
    <property type="entry name" value="PurE_dom"/>
</dbReference>
<dbReference type="Gene3D" id="3.30.200.20">
    <property type="entry name" value="Phosphorylase Kinase, domain 1"/>
    <property type="match status" value="1"/>
</dbReference>
<dbReference type="GO" id="GO:0005524">
    <property type="term" value="F:ATP binding"/>
    <property type="evidence" value="ECO:0007669"/>
    <property type="project" value="UniProtKB-KW"/>
</dbReference>
<evidence type="ECO:0000313" key="13">
    <source>
        <dbReference type="EnsemblMetazoa" id="XP_022649452"/>
    </source>
</evidence>
<dbReference type="EnsemblMetazoa" id="XM_022793717">
    <property type="protein sequence ID" value="XP_022649452"/>
    <property type="gene ID" value="LOC111245399"/>
</dbReference>
<dbReference type="OrthoDB" id="9991235at2759"/>
<dbReference type="PANTHER" id="PTHR43599">
    <property type="entry name" value="MULTIFUNCTIONAL PROTEIN ADE2"/>
    <property type="match status" value="1"/>
</dbReference>
<dbReference type="CTD" id="10606"/>
<dbReference type="GO" id="GO:0004639">
    <property type="term" value="F:phosphoribosylaminoimidazolesuccinocarboxamide synthase activity"/>
    <property type="evidence" value="ECO:0007669"/>
    <property type="project" value="InterPro"/>
</dbReference>
<keyword evidence="11" id="KW-0511">Multifunctional enzyme</keyword>
<comment type="pathway">
    <text evidence="2">Purine metabolism; IMP biosynthesis via de novo pathway; 5-amino-1-(5-phospho-D-ribosyl)imidazole-4-carboxylate from 5-amino-1-(5-phospho-D-ribosyl)imidazole (carboxylase route): step 1/1.</text>
</comment>
<keyword evidence="6" id="KW-0547">Nucleotide-binding</keyword>
<sequence>MSVSGIKLGAKIIEGKTKIVCDLPNEPGNCILISKDRITAGDGTRADDMAGKAAISNQTACQIFAYLNRCGVKTHFVRQHDEKSLVARKCDMIPIEWVARRLATGSFLKRMPGVKEGYRFNPPKLETFFKDDANHDPQWSSEQLIEAKLTCAGLVIGPDEVEIMLKMTRTVFEVLERGWQSLDCSLIDMKVEFGVDIETKELILADLIDSDSWRLWPSGDKRLMVDKQVYRNLHEVTPQALESVKRNFKWVAEQVKKFVPKPISQVVILMGSASDRAHCDQIKKHLAKYQIPTEMRITSAHKNTDQALNIMAEYEGLGVPLVFIAVAGRSNGLGPVTSGNVNVPTINCPPVTPDWGAEDIWSSMRVPSGLGCTTVLFPEAAALAAAQILGLRDHVVWSTLRCEQMNTWIGLKHADKEIRKDQGLN</sequence>
<feature type="domain" description="PurE" evidence="12">
    <location>
        <begin position="264"/>
        <end position="411"/>
    </location>
</feature>
<dbReference type="AlphaFoldDB" id="A0A7M7JB89"/>
<dbReference type="Proteomes" id="UP000594260">
    <property type="component" value="Unplaced"/>
</dbReference>
<evidence type="ECO:0000313" key="14">
    <source>
        <dbReference type="Proteomes" id="UP000594260"/>
    </source>
</evidence>
<dbReference type="Pfam" id="PF00731">
    <property type="entry name" value="AIRC"/>
    <property type="match status" value="1"/>
</dbReference>
<dbReference type="InterPro" id="IPR050089">
    <property type="entry name" value="SAICAR_synthetase"/>
</dbReference>
<evidence type="ECO:0000256" key="11">
    <source>
        <dbReference type="ARBA" id="ARBA00023268"/>
    </source>
</evidence>
<name>A0A7M7JB89_VARDE</name>
<dbReference type="InterPro" id="IPR018236">
    <property type="entry name" value="SAICAR_synthetase_CS"/>
</dbReference>
<dbReference type="InterPro" id="IPR033626">
    <property type="entry name" value="PurE_classII"/>
</dbReference>
<keyword evidence="10" id="KW-0456">Lyase</keyword>
<keyword evidence="8" id="KW-0210">Decarboxylase</keyword>